<proteinExistence type="predicted"/>
<feature type="region of interest" description="Disordered" evidence="1">
    <location>
        <begin position="48"/>
        <end position="67"/>
    </location>
</feature>
<evidence type="ECO:0000256" key="1">
    <source>
        <dbReference type="SAM" id="MobiDB-lite"/>
    </source>
</evidence>
<comment type="caution">
    <text evidence="3">The sequence shown here is derived from an EMBL/GenBank/DDBJ whole genome shotgun (WGS) entry which is preliminary data.</text>
</comment>
<dbReference type="GO" id="GO:0005524">
    <property type="term" value="F:ATP binding"/>
    <property type="evidence" value="ECO:0007669"/>
    <property type="project" value="InterPro"/>
</dbReference>
<dbReference type="InterPro" id="IPR011009">
    <property type="entry name" value="Kinase-like_dom_sf"/>
</dbReference>
<dbReference type="PANTHER" id="PTHR24361">
    <property type="entry name" value="MITOGEN-ACTIVATED KINASE KINASE KINASE"/>
    <property type="match status" value="1"/>
</dbReference>
<dbReference type="SUPFAM" id="SSF56112">
    <property type="entry name" value="Protein kinase-like (PK-like)"/>
    <property type="match status" value="1"/>
</dbReference>
<feature type="region of interest" description="Disordered" evidence="1">
    <location>
        <begin position="1"/>
        <end position="34"/>
    </location>
</feature>
<evidence type="ECO:0000313" key="4">
    <source>
        <dbReference type="Proteomes" id="UP000215902"/>
    </source>
</evidence>
<organism evidence="3 4">
    <name type="scientific">Macrostomum lignano</name>
    <dbReference type="NCBI Taxonomy" id="282301"/>
    <lineage>
        <taxon>Eukaryota</taxon>
        <taxon>Metazoa</taxon>
        <taxon>Spiralia</taxon>
        <taxon>Lophotrochozoa</taxon>
        <taxon>Platyhelminthes</taxon>
        <taxon>Rhabditophora</taxon>
        <taxon>Macrostomorpha</taxon>
        <taxon>Macrostomida</taxon>
        <taxon>Macrostomidae</taxon>
        <taxon>Macrostomum</taxon>
    </lineage>
</organism>
<dbReference type="InterPro" id="IPR053235">
    <property type="entry name" value="Ser_Thr_kinase"/>
</dbReference>
<dbReference type="STRING" id="282301.A0A267EGI0"/>
<dbReference type="GO" id="GO:0005737">
    <property type="term" value="C:cytoplasm"/>
    <property type="evidence" value="ECO:0007669"/>
    <property type="project" value="TreeGrafter"/>
</dbReference>
<keyword evidence="4" id="KW-1185">Reference proteome</keyword>
<dbReference type="OrthoDB" id="821728at2759"/>
<protein>
    <recommendedName>
        <fullName evidence="2">Protein kinase domain-containing protein</fullName>
    </recommendedName>
</protein>
<dbReference type="CDD" id="cd00180">
    <property type="entry name" value="PKc"/>
    <property type="match status" value="1"/>
</dbReference>
<dbReference type="GO" id="GO:0004674">
    <property type="term" value="F:protein serine/threonine kinase activity"/>
    <property type="evidence" value="ECO:0007669"/>
    <property type="project" value="TreeGrafter"/>
</dbReference>
<dbReference type="Proteomes" id="UP000215902">
    <property type="component" value="Unassembled WGS sequence"/>
</dbReference>
<dbReference type="EMBL" id="NIVC01002131">
    <property type="protein sequence ID" value="PAA60631.1"/>
    <property type="molecule type" value="Genomic_DNA"/>
</dbReference>
<dbReference type="Pfam" id="PF00069">
    <property type="entry name" value="Pkinase"/>
    <property type="match status" value="1"/>
</dbReference>
<feature type="domain" description="Protein kinase" evidence="2">
    <location>
        <begin position="123"/>
        <end position="437"/>
    </location>
</feature>
<sequence length="494" mass="55447">MSGLSASDNQDSLLDETSKLSTASATAANCHGDSGVENECTVIKSQPAVASCHDEDDGEEPSRPQPNLRVPAAQLVGAKPASYRQLEDSVWPGAFRQRMAIPYAEYAEHCPLGRINWSEWALAEREDTIRKGHHAVCPLFRSRKTGTLYRCKIVTCSRVHFNLTALGFKAGEFERQIRACLTERQLLFAFDHPFVRSGLGFFTDAYCNFGVFLEEFPHGTLLDYYEKNEDNRIVSNFKEDAIRAIAAQTVLALEYLHCVGCVHRDVQSANLLVDARGYVKLTDFAITAVLPEDGQPLRDVTCFRYYAAPEYFNGKGYGCPVDFYALGLVLYELLRQECFCEQEDVFDADGRVDWGLLPEALAAEEHRRRLTQRLLDAQAISGQAPSTSAAKMAAAAAPPPVKRPVPSPEARDFVEDCLLCEPGCRPDRRTARFYAWFSGIDFDRLYNRTLDLPWRPSAGTSVSYQPDIDEEYPIAKVLERKPVPPEFQPYQHLF</sequence>
<reference evidence="3 4" key="1">
    <citation type="submission" date="2017-06" db="EMBL/GenBank/DDBJ databases">
        <title>A platform for efficient transgenesis in Macrostomum lignano, a flatworm model organism for stem cell research.</title>
        <authorList>
            <person name="Berezikov E."/>
        </authorList>
    </citation>
    <scope>NUCLEOTIDE SEQUENCE [LARGE SCALE GENOMIC DNA]</scope>
    <source>
        <strain evidence="3">DV1</strain>
        <tissue evidence="3">Whole organism</tissue>
    </source>
</reference>
<dbReference type="AlphaFoldDB" id="A0A267EGI0"/>
<accession>A0A267EGI0</accession>
<dbReference type="InterPro" id="IPR000719">
    <property type="entry name" value="Prot_kinase_dom"/>
</dbReference>
<name>A0A267EGI0_9PLAT</name>
<feature type="compositionally biased region" description="Polar residues" evidence="1">
    <location>
        <begin position="1"/>
        <end position="12"/>
    </location>
</feature>
<gene>
    <name evidence="3" type="ORF">BOX15_Mlig009949g1</name>
</gene>
<dbReference type="Gene3D" id="1.10.510.10">
    <property type="entry name" value="Transferase(Phosphotransferase) domain 1"/>
    <property type="match status" value="1"/>
</dbReference>
<dbReference type="PROSITE" id="PS50011">
    <property type="entry name" value="PROTEIN_KINASE_DOM"/>
    <property type="match status" value="1"/>
</dbReference>
<evidence type="ECO:0000259" key="2">
    <source>
        <dbReference type="PROSITE" id="PS50011"/>
    </source>
</evidence>
<evidence type="ECO:0000313" key="3">
    <source>
        <dbReference type="EMBL" id="PAA60631.1"/>
    </source>
</evidence>